<dbReference type="InterPro" id="IPR011701">
    <property type="entry name" value="MFS"/>
</dbReference>
<evidence type="ECO:0000256" key="2">
    <source>
        <dbReference type="ARBA" id="ARBA00022448"/>
    </source>
</evidence>
<feature type="transmembrane region" description="Helical" evidence="6">
    <location>
        <begin position="339"/>
        <end position="362"/>
    </location>
</feature>
<feature type="transmembrane region" description="Helical" evidence="6">
    <location>
        <begin position="368"/>
        <end position="387"/>
    </location>
</feature>
<gene>
    <name evidence="8" type="ORF">N288_14950</name>
</gene>
<dbReference type="InterPro" id="IPR036259">
    <property type="entry name" value="MFS_trans_sf"/>
</dbReference>
<dbReference type="Gene3D" id="1.20.1250.20">
    <property type="entry name" value="MFS general substrate transporter like domains"/>
    <property type="match status" value="1"/>
</dbReference>
<evidence type="ECO:0000256" key="1">
    <source>
        <dbReference type="ARBA" id="ARBA00004651"/>
    </source>
</evidence>
<dbReference type="PATRIC" id="fig|1367477.3.peg.2960"/>
<keyword evidence="5 6" id="KW-0472">Membrane</keyword>
<keyword evidence="9" id="KW-1185">Reference proteome</keyword>
<dbReference type="KEGG" id="bif:N288_14950"/>
<dbReference type="STRING" id="1367477.N288_14950"/>
<feature type="transmembrane region" description="Helical" evidence="6">
    <location>
        <begin position="280"/>
        <end position="298"/>
    </location>
</feature>
<dbReference type="EMBL" id="CP006643">
    <property type="protein sequence ID" value="AGX04890.1"/>
    <property type="molecule type" value="Genomic_DNA"/>
</dbReference>
<feature type="transmembrane region" description="Helical" evidence="6">
    <location>
        <begin position="46"/>
        <end position="68"/>
    </location>
</feature>
<feature type="transmembrane region" description="Helical" evidence="6">
    <location>
        <begin position="104"/>
        <end position="129"/>
    </location>
</feature>
<dbReference type="GO" id="GO:0022857">
    <property type="term" value="F:transmembrane transporter activity"/>
    <property type="evidence" value="ECO:0007669"/>
    <property type="project" value="InterPro"/>
</dbReference>
<sequence length="398" mass="43119">MKQLEKPQLWTKDFINISFASFFVFVIFYMLTVTLPVYVADELQGGGQAIGLVITVFVLSAIVFRPFSGKWLDTFGPKKILIIGASIFLAGSILYLFVKSPFVLLIIRVIHGAGFGMATTATGAIAAAIIPAARRGEGMGYYATFMNLAMVIGPFAGLTIIGAASYTVLFAVCIACSLLALTCGLMMELKEQQDRQTRQAAAGKKMKLSDFFERKTVPIGFVAFTLSFVYSSVISFISVYARELDLVQAASYFFVVYAAALLLSRPFTGRWFDQFGENKVIYPCILFFGIGVWMLSQASSSFQLLLSGAFVGIGFGTLVSCFQTIAVESAPAGRKGTATATFFVFFDGGFAIGSFILGTAAAHSGYSYIYMIGTVIVLIAAVLYLILHGRKAVRRLNV</sequence>
<keyword evidence="3 6" id="KW-0812">Transmembrane</keyword>
<evidence type="ECO:0000313" key="8">
    <source>
        <dbReference type="EMBL" id="AGX04890.1"/>
    </source>
</evidence>
<feature type="transmembrane region" description="Helical" evidence="6">
    <location>
        <begin position="80"/>
        <end position="98"/>
    </location>
</feature>
<evidence type="ECO:0000313" key="9">
    <source>
        <dbReference type="Proteomes" id="UP000017805"/>
    </source>
</evidence>
<feature type="domain" description="Major facilitator superfamily (MFS) profile" evidence="7">
    <location>
        <begin position="13"/>
        <end position="392"/>
    </location>
</feature>
<feature type="transmembrane region" description="Helical" evidence="6">
    <location>
        <begin position="141"/>
        <end position="162"/>
    </location>
</feature>
<dbReference type="InterPro" id="IPR005829">
    <property type="entry name" value="Sugar_transporter_CS"/>
</dbReference>
<keyword evidence="2" id="KW-0813">Transport</keyword>
<dbReference type="PROSITE" id="PS00217">
    <property type="entry name" value="SUGAR_TRANSPORT_2"/>
    <property type="match status" value="1"/>
</dbReference>
<comment type="subcellular location">
    <subcellularLocation>
        <location evidence="1">Cell membrane</location>
        <topology evidence="1">Multi-pass membrane protein</topology>
    </subcellularLocation>
</comment>
<evidence type="ECO:0000256" key="3">
    <source>
        <dbReference type="ARBA" id="ARBA00022692"/>
    </source>
</evidence>
<evidence type="ECO:0000256" key="5">
    <source>
        <dbReference type="ARBA" id="ARBA00023136"/>
    </source>
</evidence>
<feature type="transmembrane region" description="Helical" evidence="6">
    <location>
        <begin position="216"/>
        <end position="237"/>
    </location>
</feature>
<dbReference type="Proteomes" id="UP000017805">
    <property type="component" value="Chromosome"/>
</dbReference>
<accession>U5LBR7</accession>
<dbReference type="InterPro" id="IPR020846">
    <property type="entry name" value="MFS_dom"/>
</dbReference>
<dbReference type="SUPFAM" id="SSF103473">
    <property type="entry name" value="MFS general substrate transporter"/>
    <property type="match status" value="1"/>
</dbReference>
<dbReference type="PANTHER" id="PTHR23531">
    <property type="entry name" value="QUINOLENE RESISTANCE PROTEIN NORA"/>
    <property type="match status" value="1"/>
</dbReference>
<dbReference type="PANTHER" id="PTHR23531:SF2">
    <property type="entry name" value="PERMEASE"/>
    <property type="match status" value="1"/>
</dbReference>
<name>U5LBR7_9BACI</name>
<feature type="transmembrane region" description="Helical" evidence="6">
    <location>
        <begin position="249"/>
        <end position="268"/>
    </location>
</feature>
<organism evidence="8 9">
    <name type="scientific">Bacillus infantis NRRL B-14911</name>
    <dbReference type="NCBI Taxonomy" id="1367477"/>
    <lineage>
        <taxon>Bacteria</taxon>
        <taxon>Bacillati</taxon>
        <taxon>Bacillota</taxon>
        <taxon>Bacilli</taxon>
        <taxon>Bacillales</taxon>
        <taxon>Bacillaceae</taxon>
        <taxon>Bacillus</taxon>
    </lineage>
</organism>
<dbReference type="AlphaFoldDB" id="U5LBR7"/>
<proteinExistence type="predicted"/>
<dbReference type="CDD" id="cd17489">
    <property type="entry name" value="MFS_YfcJ_like"/>
    <property type="match status" value="1"/>
</dbReference>
<dbReference type="InterPro" id="IPR052714">
    <property type="entry name" value="MFS_Exporter"/>
</dbReference>
<feature type="transmembrane region" description="Helical" evidence="6">
    <location>
        <begin position="304"/>
        <end position="327"/>
    </location>
</feature>
<dbReference type="GO" id="GO:0005886">
    <property type="term" value="C:plasma membrane"/>
    <property type="evidence" value="ECO:0007669"/>
    <property type="project" value="UniProtKB-SubCell"/>
</dbReference>
<evidence type="ECO:0000256" key="4">
    <source>
        <dbReference type="ARBA" id="ARBA00022989"/>
    </source>
</evidence>
<feature type="transmembrane region" description="Helical" evidence="6">
    <location>
        <begin position="168"/>
        <end position="189"/>
    </location>
</feature>
<reference evidence="8 9" key="1">
    <citation type="submission" date="2013-07" db="EMBL/GenBank/DDBJ databases">
        <title>Complete genome sequence of Bacillus infantis NRRL B-14911 that has potential to induce cardiac disease by antigenic mimicry.</title>
        <authorList>
            <person name="Massilamany C."/>
            <person name="Smith T.P.L."/>
            <person name="Loy J.D."/>
            <person name="Barletta R."/>
            <person name="Reddy J."/>
        </authorList>
    </citation>
    <scope>NUCLEOTIDE SEQUENCE [LARGE SCALE GENOMIC DNA]</scope>
    <source>
        <strain evidence="8 9">NRRL B-14911</strain>
    </source>
</reference>
<feature type="transmembrane region" description="Helical" evidence="6">
    <location>
        <begin position="20"/>
        <end position="40"/>
    </location>
</feature>
<keyword evidence="4 6" id="KW-1133">Transmembrane helix</keyword>
<evidence type="ECO:0000256" key="6">
    <source>
        <dbReference type="SAM" id="Phobius"/>
    </source>
</evidence>
<dbReference type="Pfam" id="PF07690">
    <property type="entry name" value="MFS_1"/>
    <property type="match status" value="1"/>
</dbReference>
<evidence type="ECO:0000259" key="7">
    <source>
        <dbReference type="PROSITE" id="PS50850"/>
    </source>
</evidence>
<dbReference type="PROSITE" id="PS50850">
    <property type="entry name" value="MFS"/>
    <property type="match status" value="1"/>
</dbReference>
<protein>
    <submittedName>
        <fullName evidence="8">MFS transporter</fullName>
    </submittedName>
</protein>
<dbReference type="HOGENOM" id="CLU_001265_10_13_9"/>